<proteinExistence type="predicted"/>
<evidence type="ECO:0000313" key="4">
    <source>
        <dbReference type="Proteomes" id="UP000219813"/>
    </source>
</evidence>
<sequence>MCKQKNKSLFFYKIYAFTVLVLAWKNSHEEPNNFHKLWDKETNRKNLHSLRARRLLMGKEDLEHQQRYSSLKEQISKLVNEDNDEFDRRISESFQDNKFKDQFSELLHASESFGDMYNSLEFGDYLKKKLSELEYNDNFEMRNNMKGRNFHKILKVNSIVQDNQKLKKNKLLKKTDSYNLSEMSNYLKANNSNDYDPLEHKIKRSKFVQFMGRHKTLPPVLVILFGSTIPLMATATATVAAAAAASAGIITSLGALMGIYHLFNKKKYSKKKTALNVNNSYKKCLQY</sequence>
<feature type="signal peptide" evidence="2">
    <location>
        <begin position="1"/>
        <end position="23"/>
    </location>
</feature>
<keyword evidence="1" id="KW-0472">Membrane</keyword>
<gene>
    <name evidence="3" type="primary">PmUG01_05041700</name>
    <name evidence="3" type="ORF">PMUG01_05041700</name>
</gene>
<dbReference type="GeneID" id="39867458"/>
<evidence type="ECO:0000256" key="1">
    <source>
        <dbReference type="SAM" id="Phobius"/>
    </source>
</evidence>
<keyword evidence="4" id="KW-1185">Reference proteome</keyword>
<dbReference type="RefSeq" id="XP_028860561.1">
    <property type="nucleotide sequence ID" value="XM_029003635.1"/>
</dbReference>
<dbReference type="VEuPathDB" id="PlasmoDB:PmUG01_05041700"/>
<keyword evidence="1" id="KW-1133">Transmembrane helix</keyword>
<dbReference type="EMBL" id="LT594626">
    <property type="protein sequence ID" value="SBT87553.1"/>
    <property type="molecule type" value="Genomic_DNA"/>
</dbReference>
<reference evidence="3 4" key="1">
    <citation type="submission" date="2016-06" db="EMBL/GenBank/DDBJ databases">
        <authorList>
            <consortium name="Pathogen Informatics"/>
        </authorList>
    </citation>
    <scope>NUCLEOTIDE SEQUENCE [LARGE SCALE GENOMIC DNA]</scope>
</reference>
<dbReference type="AlphaFoldDB" id="A0A1D3JM50"/>
<evidence type="ECO:0000256" key="2">
    <source>
        <dbReference type="SAM" id="SignalP"/>
    </source>
</evidence>
<feature type="transmembrane region" description="Helical" evidence="1">
    <location>
        <begin position="216"/>
        <end position="233"/>
    </location>
</feature>
<dbReference type="Proteomes" id="UP000219813">
    <property type="component" value="Chromosome 5"/>
</dbReference>
<dbReference type="KEGG" id="pmal:PMUG01_05041700"/>
<keyword evidence="2" id="KW-0732">Signal</keyword>
<keyword evidence="1" id="KW-0812">Transmembrane</keyword>
<feature type="chain" id="PRO_5008915907" description="Pv-fam-d protein" evidence="2">
    <location>
        <begin position="24"/>
        <end position="287"/>
    </location>
</feature>
<accession>A0A1D3JM50</accession>
<evidence type="ECO:0008006" key="5">
    <source>
        <dbReference type="Google" id="ProtNLM"/>
    </source>
</evidence>
<feature type="transmembrane region" description="Helical" evidence="1">
    <location>
        <begin position="239"/>
        <end position="263"/>
    </location>
</feature>
<protein>
    <recommendedName>
        <fullName evidence="5">Pv-fam-d protein</fullName>
    </recommendedName>
</protein>
<evidence type="ECO:0000313" key="3">
    <source>
        <dbReference type="EMBL" id="SBT87553.1"/>
    </source>
</evidence>
<name>A0A1D3JM50_PLAMA</name>
<dbReference type="OrthoDB" id="381406at2759"/>
<organism evidence="3 4">
    <name type="scientific">Plasmodium malariae</name>
    <dbReference type="NCBI Taxonomy" id="5858"/>
    <lineage>
        <taxon>Eukaryota</taxon>
        <taxon>Sar</taxon>
        <taxon>Alveolata</taxon>
        <taxon>Apicomplexa</taxon>
        <taxon>Aconoidasida</taxon>
        <taxon>Haemosporida</taxon>
        <taxon>Plasmodiidae</taxon>
        <taxon>Plasmodium</taxon>
        <taxon>Plasmodium (Plasmodium)</taxon>
    </lineage>
</organism>